<gene>
    <name evidence="2" type="primary">OSJNBa0008C11.30</name>
</gene>
<reference evidence="3" key="2">
    <citation type="journal article" date="2008" name="Nucleic Acids Res.">
        <title>The rice annotation project database (RAP-DB): 2008 update.</title>
        <authorList>
            <consortium name="The rice annotation project (RAP)"/>
        </authorList>
    </citation>
    <scope>GENOME REANNOTATION</scope>
    <source>
        <strain evidence="3">cv. Nipponbare</strain>
    </source>
</reference>
<evidence type="ECO:0000256" key="1">
    <source>
        <dbReference type="SAM" id="MobiDB-lite"/>
    </source>
</evidence>
<reference evidence="3" key="1">
    <citation type="journal article" date="2005" name="Nature">
        <title>The map-based sequence of the rice genome.</title>
        <authorList>
            <consortium name="International rice genome sequencing project (IRGSP)"/>
            <person name="Matsumoto T."/>
            <person name="Wu J."/>
            <person name="Kanamori H."/>
            <person name="Katayose Y."/>
            <person name="Fujisawa M."/>
            <person name="Namiki N."/>
            <person name="Mizuno H."/>
            <person name="Yamamoto K."/>
            <person name="Antonio B.A."/>
            <person name="Baba T."/>
            <person name="Sakata K."/>
            <person name="Nagamura Y."/>
            <person name="Aoki H."/>
            <person name="Arikawa K."/>
            <person name="Arita K."/>
            <person name="Bito T."/>
            <person name="Chiden Y."/>
            <person name="Fujitsuka N."/>
            <person name="Fukunaka R."/>
            <person name="Hamada M."/>
            <person name="Harada C."/>
            <person name="Hayashi A."/>
            <person name="Hijishita S."/>
            <person name="Honda M."/>
            <person name="Hosokawa S."/>
            <person name="Ichikawa Y."/>
            <person name="Idonuma A."/>
            <person name="Iijima M."/>
            <person name="Ikeda M."/>
            <person name="Ikeno M."/>
            <person name="Ito K."/>
            <person name="Ito S."/>
            <person name="Ito T."/>
            <person name="Ito Y."/>
            <person name="Ito Y."/>
            <person name="Iwabuchi A."/>
            <person name="Kamiya K."/>
            <person name="Karasawa W."/>
            <person name="Kurita K."/>
            <person name="Katagiri S."/>
            <person name="Kikuta A."/>
            <person name="Kobayashi H."/>
            <person name="Kobayashi N."/>
            <person name="Machita K."/>
            <person name="Maehara T."/>
            <person name="Masukawa M."/>
            <person name="Mizubayashi T."/>
            <person name="Mukai Y."/>
            <person name="Nagasaki H."/>
            <person name="Nagata Y."/>
            <person name="Naito S."/>
            <person name="Nakashima M."/>
            <person name="Nakama Y."/>
            <person name="Nakamichi Y."/>
            <person name="Nakamura M."/>
            <person name="Meguro A."/>
            <person name="Negishi M."/>
            <person name="Ohta I."/>
            <person name="Ohta T."/>
            <person name="Okamoto M."/>
            <person name="Ono N."/>
            <person name="Saji S."/>
            <person name="Sakaguchi M."/>
            <person name="Sakai K."/>
            <person name="Shibata M."/>
            <person name="Shimokawa T."/>
            <person name="Song J."/>
            <person name="Takazaki Y."/>
            <person name="Terasawa K."/>
            <person name="Tsugane M."/>
            <person name="Tsuji K."/>
            <person name="Ueda S."/>
            <person name="Waki K."/>
            <person name="Yamagata H."/>
            <person name="Yamamoto M."/>
            <person name="Yamamoto S."/>
            <person name="Yamane H."/>
            <person name="Yoshiki S."/>
            <person name="Yoshihara R."/>
            <person name="Yukawa K."/>
            <person name="Zhong H."/>
            <person name="Yano M."/>
            <person name="Yuan Q."/>
            <person name="Ouyang S."/>
            <person name="Liu J."/>
            <person name="Jones K.M."/>
            <person name="Gansberger K."/>
            <person name="Moffat K."/>
            <person name="Hill J."/>
            <person name="Bera J."/>
            <person name="Fadrosh D."/>
            <person name="Jin S."/>
            <person name="Johri S."/>
            <person name="Kim M."/>
            <person name="Overton L."/>
            <person name="Reardon M."/>
            <person name="Tsitrin T."/>
            <person name="Vuong H."/>
            <person name="Weaver B."/>
            <person name="Ciecko A."/>
            <person name="Tallon L."/>
            <person name="Jackson J."/>
            <person name="Pai G."/>
            <person name="Aken S.V."/>
            <person name="Utterback T."/>
            <person name="Reidmuller S."/>
            <person name="Feldblyum T."/>
            <person name="Hsiao J."/>
            <person name="Zismann V."/>
            <person name="Iobst S."/>
            <person name="de Vazeille A.R."/>
            <person name="Buell C.R."/>
            <person name="Ying K."/>
            <person name="Li Y."/>
            <person name="Lu T."/>
            <person name="Huang Y."/>
            <person name="Zhao Q."/>
            <person name="Feng Q."/>
            <person name="Zhang L."/>
            <person name="Zhu J."/>
            <person name="Weng Q."/>
            <person name="Mu J."/>
            <person name="Lu Y."/>
            <person name="Fan D."/>
            <person name="Liu Y."/>
            <person name="Guan J."/>
            <person name="Zhang Y."/>
            <person name="Yu S."/>
            <person name="Liu X."/>
            <person name="Zhang Y."/>
            <person name="Hong G."/>
            <person name="Han B."/>
            <person name="Choisne N."/>
            <person name="Demange N."/>
            <person name="Orjeda G."/>
            <person name="Samain S."/>
            <person name="Cattolico L."/>
            <person name="Pelletier E."/>
            <person name="Couloux A."/>
            <person name="Segurens B."/>
            <person name="Wincker P."/>
            <person name="D'Hont A."/>
            <person name="Scarpelli C."/>
            <person name="Weissenbach J."/>
            <person name="Salanoubat M."/>
            <person name="Quetier F."/>
            <person name="Yu Y."/>
            <person name="Kim H.R."/>
            <person name="Rambo T."/>
            <person name="Currie J."/>
            <person name="Collura K."/>
            <person name="Luo M."/>
            <person name="Yang T."/>
            <person name="Ammiraju J.S.S."/>
            <person name="Engler F."/>
            <person name="Soderlund C."/>
            <person name="Wing R.A."/>
            <person name="Palmer L.E."/>
            <person name="de la Bastide M."/>
            <person name="Spiegel L."/>
            <person name="Nascimento L."/>
            <person name="Zutavern T."/>
            <person name="O'Shaughnessy A."/>
            <person name="Dike S."/>
            <person name="Dedhia N."/>
            <person name="Preston R."/>
            <person name="Balija V."/>
            <person name="McCombie W.R."/>
            <person name="Chow T."/>
            <person name="Chen H."/>
            <person name="Chung M."/>
            <person name="Chen C."/>
            <person name="Shaw J."/>
            <person name="Wu H."/>
            <person name="Hsiao K."/>
            <person name="Chao Y."/>
            <person name="Chu M."/>
            <person name="Cheng C."/>
            <person name="Hour A."/>
            <person name="Lee P."/>
            <person name="Lin S."/>
            <person name="Lin Y."/>
            <person name="Liou J."/>
            <person name="Liu S."/>
            <person name="Hsing Y."/>
            <person name="Raghuvanshi S."/>
            <person name="Mohanty A."/>
            <person name="Bharti A.K."/>
            <person name="Gaur A."/>
            <person name="Gupta V."/>
            <person name="Kumar D."/>
            <person name="Ravi V."/>
            <person name="Vij S."/>
            <person name="Kapur A."/>
            <person name="Khurana P."/>
            <person name="Khurana P."/>
            <person name="Khurana J.P."/>
            <person name="Tyagi A.K."/>
            <person name="Gaikwad K."/>
            <person name="Singh A."/>
            <person name="Dalal V."/>
            <person name="Srivastava S."/>
            <person name="Dixit A."/>
            <person name="Pal A.K."/>
            <person name="Ghazi I.A."/>
            <person name="Yadav M."/>
            <person name="Pandit A."/>
            <person name="Bhargava A."/>
            <person name="Sureshbabu K."/>
            <person name="Batra K."/>
            <person name="Sharma T.R."/>
            <person name="Mohapatra T."/>
            <person name="Singh N.K."/>
            <person name="Messing J."/>
            <person name="Nelson A.B."/>
            <person name="Fuks G."/>
            <person name="Kavchok S."/>
            <person name="Keizer G."/>
            <person name="Linton E."/>
            <person name="Llaca V."/>
            <person name="Song R."/>
            <person name="Tanyolac B."/>
            <person name="Young S."/>
            <person name="Ho-Il K."/>
            <person name="Hahn J.H."/>
            <person name="Sangsakoo G."/>
            <person name="Vanavichit A."/>
            <person name="de Mattos Luiz.A.T."/>
            <person name="Zimmer P.D."/>
            <person name="Malone G."/>
            <person name="Dellagostin O."/>
            <person name="de Oliveira A.C."/>
            <person name="Bevan M."/>
            <person name="Bancroft I."/>
            <person name="Minx P."/>
            <person name="Cordum H."/>
            <person name="Wilson R."/>
            <person name="Cheng Z."/>
            <person name="Jin W."/>
            <person name="Jiang J."/>
            <person name="Leong S.A."/>
            <person name="Iwama H."/>
            <person name="Gojobori T."/>
            <person name="Itoh T."/>
            <person name="Niimura Y."/>
            <person name="Fujii Y."/>
            <person name="Habara T."/>
            <person name="Sakai H."/>
            <person name="Sato Y."/>
            <person name="Wilson G."/>
            <person name="Kumar K."/>
            <person name="McCouch S."/>
            <person name="Juretic N."/>
            <person name="Hoen D."/>
            <person name="Wright S."/>
            <person name="Bruskiewich R."/>
            <person name="Bureau T."/>
            <person name="Miyao A."/>
            <person name="Hirochika H."/>
            <person name="Nishikawa T."/>
            <person name="Kadowaki K."/>
            <person name="Sugiura M."/>
            <person name="Burr B."/>
            <person name="Sasaki T."/>
        </authorList>
    </citation>
    <scope>NUCLEOTIDE SEQUENCE [LARGE SCALE GENOMIC DNA]</scope>
    <source>
        <strain evidence="3">cv. Nipponbare</strain>
    </source>
</reference>
<feature type="compositionally biased region" description="Basic residues" evidence="1">
    <location>
        <begin position="230"/>
        <end position="251"/>
    </location>
</feature>
<dbReference type="EMBL" id="AP005098">
    <property type="protein sequence ID" value="BAC83682.1"/>
    <property type="molecule type" value="Genomic_DNA"/>
</dbReference>
<proteinExistence type="predicted"/>
<name>Q6Z5U8_ORYSJ</name>
<feature type="region of interest" description="Disordered" evidence="1">
    <location>
        <begin position="207"/>
        <end position="251"/>
    </location>
</feature>
<sequence length="251" mass="27289">MEKEDGTSNGCTTRSAARLAHLMAAEASVGNNRDAVVACECEMQPGRWQGGRRSLAGWRWGAGAVEFELAEVVQVAVLGGGGSRCGVETLQVKTESNGTVLDCLHQVGARDEWISFSLALSLSSILLCEDNRELFDVLLYVEVWCEELPALAGGVHVFFCFSWLQPLKAPAARSGLFHAHNGLLHAAAVEARDPIWRRGGASAAVRPERSADPAAGSVEVADEGGSSVLGRRRRRGQERCPRPTRRRRRWR</sequence>
<accession>Q6Z5U8</accession>
<dbReference type="Proteomes" id="UP000000763">
    <property type="component" value="Chromosome 7"/>
</dbReference>
<organism evidence="2 3">
    <name type="scientific">Oryza sativa subsp. japonica</name>
    <name type="common">Rice</name>
    <dbReference type="NCBI Taxonomy" id="39947"/>
    <lineage>
        <taxon>Eukaryota</taxon>
        <taxon>Viridiplantae</taxon>
        <taxon>Streptophyta</taxon>
        <taxon>Embryophyta</taxon>
        <taxon>Tracheophyta</taxon>
        <taxon>Spermatophyta</taxon>
        <taxon>Magnoliopsida</taxon>
        <taxon>Liliopsida</taxon>
        <taxon>Poales</taxon>
        <taxon>Poaceae</taxon>
        <taxon>BOP clade</taxon>
        <taxon>Oryzoideae</taxon>
        <taxon>Oryzeae</taxon>
        <taxon>Oryzinae</taxon>
        <taxon>Oryza</taxon>
        <taxon>Oryza sativa</taxon>
    </lineage>
</organism>
<evidence type="ECO:0000313" key="3">
    <source>
        <dbReference type="Proteomes" id="UP000000763"/>
    </source>
</evidence>
<evidence type="ECO:0000313" key="2">
    <source>
        <dbReference type="EMBL" id="BAC83682.1"/>
    </source>
</evidence>
<protein>
    <submittedName>
        <fullName evidence="2">Uncharacterized protein</fullName>
    </submittedName>
</protein>
<dbReference type="AlphaFoldDB" id="Q6Z5U8"/>